<reference evidence="9 10" key="1">
    <citation type="submission" date="2018-12" db="EMBL/GenBank/DDBJ databases">
        <title>Draft genome sequence of Xylaria grammica IHI A82.</title>
        <authorList>
            <person name="Buettner E."/>
            <person name="Kellner H."/>
        </authorList>
    </citation>
    <scope>NUCLEOTIDE SEQUENCE [LARGE SCALE GENOMIC DNA]</scope>
    <source>
        <strain evidence="9 10">IHI A82</strain>
    </source>
</reference>
<dbReference type="GO" id="GO:0005634">
    <property type="term" value="C:nucleus"/>
    <property type="evidence" value="ECO:0007669"/>
    <property type="project" value="UniProtKB-SubCell"/>
</dbReference>
<name>A0A439D0X3_9PEZI</name>
<evidence type="ECO:0000256" key="5">
    <source>
        <dbReference type="PROSITE-ProRule" id="PRU00175"/>
    </source>
</evidence>
<evidence type="ECO:0000256" key="4">
    <source>
        <dbReference type="PIRNR" id="PIRNR023577"/>
    </source>
</evidence>
<feature type="region of interest" description="Disordered" evidence="7">
    <location>
        <begin position="111"/>
        <end position="164"/>
    </location>
</feature>
<proteinExistence type="inferred from homology"/>
<comment type="subcellular location">
    <subcellularLocation>
        <location evidence="4">Nucleus</location>
    </subcellularLocation>
</comment>
<evidence type="ECO:0000259" key="8">
    <source>
        <dbReference type="PROSITE" id="PS50089"/>
    </source>
</evidence>
<dbReference type="PANTHER" id="PTHR13063:SF10">
    <property type="entry name" value="NITRIC OXIDE SYNTHASE-INTERACTING PROTEIN"/>
    <property type="match status" value="1"/>
</dbReference>
<dbReference type="InterPro" id="IPR017907">
    <property type="entry name" value="Znf_RING_CS"/>
</dbReference>
<evidence type="ECO:0000313" key="9">
    <source>
        <dbReference type="EMBL" id="RWA08048.1"/>
    </source>
</evidence>
<comment type="caution">
    <text evidence="9">The sequence shown here is derived from an EMBL/GenBank/DDBJ whole genome shotgun (WGS) entry which is preliminary data.</text>
</comment>
<dbReference type="InterPro" id="IPR013083">
    <property type="entry name" value="Znf_RING/FYVE/PHD"/>
</dbReference>
<feature type="compositionally biased region" description="Basic and acidic residues" evidence="7">
    <location>
        <begin position="141"/>
        <end position="164"/>
    </location>
</feature>
<protein>
    <recommendedName>
        <fullName evidence="8">RING-type domain-containing protein</fullName>
    </recommendedName>
</protein>
<dbReference type="PANTHER" id="PTHR13063">
    <property type="entry name" value="ENOS INTERACTING PROTEIN"/>
    <property type="match status" value="1"/>
</dbReference>
<dbReference type="FunFam" id="3.30.40.10:FF:000673">
    <property type="entry name" value="RING finger domain protein, putative"/>
    <property type="match status" value="1"/>
</dbReference>
<sequence>MSHSKRNTSRAVFTSYERELARKSWISTSARLGRESFLPFSACRLCLETAIDPVSCTHGDIFCRECALSNILAQKKEIKRLEKLKEQEGRESLDRQAQLDAEAHERAVREFEMTQNGLDVSSRSASISASTPMSTPMPTSDSRDREGTSAAEGDRQRGAGKRKFEIDEDEVLRIATDDRAKARKAIDDEKAAQPTLPSFWVPTVTPSSNTHNTLHEVIQKTKKTPICPASPEAKPHTYSLHALVNIHFATEDDDSGQSKNGKTVRICPSCKKGLGNSSKAVLAKPCGHVLCGSCVEKFMRPNKHHDPHAIEPDALRCYVCDIDLTGDRSREDKHNGKKKDKERIRPGLVELRSEGTGYSAGGTNQVQKTGVASFQC</sequence>
<feature type="compositionally biased region" description="Basic and acidic residues" evidence="7">
    <location>
        <begin position="328"/>
        <end position="345"/>
    </location>
</feature>
<keyword evidence="4" id="KW-0539">Nucleus</keyword>
<dbReference type="PROSITE" id="PS00518">
    <property type="entry name" value="ZF_RING_1"/>
    <property type="match status" value="1"/>
</dbReference>
<keyword evidence="2 5" id="KW-0863">Zinc-finger</keyword>
<dbReference type="EMBL" id="RYZI01000221">
    <property type="protein sequence ID" value="RWA08048.1"/>
    <property type="molecule type" value="Genomic_DNA"/>
</dbReference>
<dbReference type="InterPro" id="IPR016818">
    <property type="entry name" value="NOSIP"/>
</dbReference>
<keyword evidence="10" id="KW-1185">Reference proteome</keyword>
<evidence type="ECO:0000256" key="1">
    <source>
        <dbReference type="ARBA" id="ARBA00022723"/>
    </source>
</evidence>
<dbReference type="Pfam" id="PF13445">
    <property type="entry name" value="zf-RING_UBOX"/>
    <property type="match status" value="1"/>
</dbReference>
<organism evidence="9 10">
    <name type="scientific">Xylaria grammica</name>
    <dbReference type="NCBI Taxonomy" id="363999"/>
    <lineage>
        <taxon>Eukaryota</taxon>
        <taxon>Fungi</taxon>
        <taxon>Dikarya</taxon>
        <taxon>Ascomycota</taxon>
        <taxon>Pezizomycotina</taxon>
        <taxon>Sordariomycetes</taxon>
        <taxon>Xylariomycetidae</taxon>
        <taxon>Xylariales</taxon>
        <taxon>Xylariaceae</taxon>
        <taxon>Xylaria</taxon>
    </lineage>
</organism>
<keyword evidence="1" id="KW-0479">Metal-binding</keyword>
<dbReference type="Proteomes" id="UP000286045">
    <property type="component" value="Unassembled WGS sequence"/>
</dbReference>
<dbReference type="GO" id="GO:0008270">
    <property type="term" value="F:zinc ion binding"/>
    <property type="evidence" value="ECO:0007669"/>
    <property type="project" value="UniProtKB-KW"/>
</dbReference>
<dbReference type="InterPro" id="IPR001841">
    <property type="entry name" value="Znf_RING"/>
</dbReference>
<evidence type="ECO:0000256" key="3">
    <source>
        <dbReference type="ARBA" id="ARBA00022833"/>
    </source>
</evidence>
<dbReference type="InterPro" id="IPR027370">
    <property type="entry name" value="Znf-RING_euk"/>
</dbReference>
<dbReference type="SUPFAM" id="SSF57850">
    <property type="entry name" value="RING/U-box"/>
    <property type="match status" value="2"/>
</dbReference>
<feature type="compositionally biased region" description="Low complexity" evidence="7">
    <location>
        <begin position="121"/>
        <end position="140"/>
    </location>
</feature>
<dbReference type="GO" id="GO:0061630">
    <property type="term" value="F:ubiquitin protein ligase activity"/>
    <property type="evidence" value="ECO:0007669"/>
    <property type="project" value="InterPro"/>
</dbReference>
<feature type="coiled-coil region" evidence="6">
    <location>
        <begin position="64"/>
        <end position="91"/>
    </location>
</feature>
<dbReference type="STRING" id="363999.A0A439D0X3"/>
<accession>A0A439D0X3</accession>
<keyword evidence="6" id="KW-0175">Coiled coil</keyword>
<keyword evidence="3" id="KW-0862">Zinc</keyword>
<dbReference type="PIRSF" id="PIRSF023577">
    <property type="entry name" value="ENOS_interacting"/>
    <property type="match status" value="1"/>
</dbReference>
<gene>
    <name evidence="9" type="ORF">EKO27_g7046</name>
</gene>
<evidence type="ECO:0000313" key="10">
    <source>
        <dbReference type="Proteomes" id="UP000286045"/>
    </source>
</evidence>
<dbReference type="AlphaFoldDB" id="A0A439D0X3"/>
<evidence type="ECO:0000256" key="6">
    <source>
        <dbReference type="SAM" id="Coils"/>
    </source>
</evidence>
<dbReference type="PROSITE" id="PS50089">
    <property type="entry name" value="ZF_RING_2"/>
    <property type="match status" value="1"/>
</dbReference>
<evidence type="ECO:0000256" key="2">
    <source>
        <dbReference type="ARBA" id="ARBA00022771"/>
    </source>
</evidence>
<comment type="similarity">
    <text evidence="4">Belongs to the NOSIP family.</text>
</comment>
<feature type="domain" description="RING-type" evidence="8">
    <location>
        <begin position="267"/>
        <end position="321"/>
    </location>
</feature>
<feature type="region of interest" description="Disordered" evidence="7">
    <location>
        <begin position="328"/>
        <end position="364"/>
    </location>
</feature>
<dbReference type="Gene3D" id="3.30.40.10">
    <property type="entry name" value="Zinc/RING finger domain, C3HC4 (zinc finger)"/>
    <property type="match status" value="2"/>
</dbReference>
<evidence type="ECO:0000256" key="7">
    <source>
        <dbReference type="SAM" id="MobiDB-lite"/>
    </source>
</evidence>